<proteinExistence type="predicted"/>
<gene>
    <name evidence="2" type="ORF">O181_023155</name>
</gene>
<evidence type="ECO:0000313" key="3">
    <source>
        <dbReference type="Proteomes" id="UP000765509"/>
    </source>
</evidence>
<accession>A0A9Q3CHZ3</accession>
<organism evidence="2 3">
    <name type="scientific">Austropuccinia psidii MF-1</name>
    <dbReference type="NCBI Taxonomy" id="1389203"/>
    <lineage>
        <taxon>Eukaryota</taxon>
        <taxon>Fungi</taxon>
        <taxon>Dikarya</taxon>
        <taxon>Basidiomycota</taxon>
        <taxon>Pucciniomycotina</taxon>
        <taxon>Pucciniomycetes</taxon>
        <taxon>Pucciniales</taxon>
        <taxon>Sphaerophragmiaceae</taxon>
        <taxon>Austropuccinia</taxon>
    </lineage>
</organism>
<comment type="caution">
    <text evidence="2">The sequence shown here is derived from an EMBL/GenBank/DDBJ whole genome shotgun (WGS) entry which is preliminary data.</text>
</comment>
<dbReference type="AlphaFoldDB" id="A0A9Q3CHZ3"/>
<protein>
    <recommendedName>
        <fullName evidence="1">Reverse transcriptase/retrotransposon-derived protein RNase H-like domain-containing protein</fullName>
    </recommendedName>
</protein>
<dbReference type="InterPro" id="IPR043502">
    <property type="entry name" value="DNA/RNA_pol_sf"/>
</dbReference>
<sequence>MTQERFEAYGKISKSLKEAPLLLLPDWNRASKLYIDECGDGLRKALHQVQISDEKPTEGAACYISRQIKQTEARYGESQMVCLCLVWELEKLHYYLDGSVFK</sequence>
<name>A0A9Q3CHZ3_9BASI</name>
<dbReference type="InterPro" id="IPR041577">
    <property type="entry name" value="RT_RNaseH_2"/>
</dbReference>
<dbReference type="EMBL" id="AVOT02007229">
    <property type="protein sequence ID" value="MBW0483440.1"/>
    <property type="molecule type" value="Genomic_DNA"/>
</dbReference>
<dbReference type="SUPFAM" id="SSF56672">
    <property type="entry name" value="DNA/RNA polymerases"/>
    <property type="match status" value="1"/>
</dbReference>
<dbReference type="Pfam" id="PF17919">
    <property type="entry name" value="RT_RNaseH_2"/>
    <property type="match status" value="1"/>
</dbReference>
<keyword evidence="3" id="KW-1185">Reference proteome</keyword>
<reference evidence="2" key="1">
    <citation type="submission" date="2021-03" db="EMBL/GenBank/DDBJ databases">
        <title>Draft genome sequence of rust myrtle Austropuccinia psidii MF-1, a brazilian biotype.</title>
        <authorList>
            <person name="Quecine M.C."/>
            <person name="Pachon D.M.R."/>
            <person name="Bonatelli M.L."/>
            <person name="Correr F.H."/>
            <person name="Franceschini L.M."/>
            <person name="Leite T.F."/>
            <person name="Margarido G.R.A."/>
            <person name="Almeida C.A."/>
            <person name="Ferrarezi J.A."/>
            <person name="Labate C.A."/>
        </authorList>
    </citation>
    <scope>NUCLEOTIDE SEQUENCE</scope>
    <source>
        <strain evidence="2">MF-1</strain>
    </source>
</reference>
<evidence type="ECO:0000259" key="1">
    <source>
        <dbReference type="Pfam" id="PF17919"/>
    </source>
</evidence>
<dbReference type="Proteomes" id="UP000765509">
    <property type="component" value="Unassembled WGS sequence"/>
</dbReference>
<feature type="domain" description="Reverse transcriptase/retrotransposon-derived protein RNase H-like" evidence="1">
    <location>
        <begin position="2"/>
        <end position="101"/>
    </location>
</feature>
<evidence type="ECO:0000313" key="2">
    <source>
        <dbReference type="EMBL" id="MBW0483440.1"/>
    </source>
</evidence>